<proteinExistence type="predicted"/>
<evidence type="ECO:0008006" key="4">
    <source>
        <dbReference type="Google" id="ProtNLM"/>
    </source>
</evidence>
<comment type="caution">
    <text evidence="2">The sequence shown here is derived from an EMBL/GenBank/DDBJ whole genome shotgun (WGS) entry which is preliminary data.</text>
</comment>
<dbReference type="Proteomes" id="UP000004431">
    <property type="component" value="Unassembled WGS sequence"/>
</dbReference>
<feature type="region of interest" description="Disordered" evidence="1">
    <location>
        <begin position="1296"/>
        <end position="1368"/>
    </location>
</feature>
<dbReference type="EMBL" id="AEDQ01000013">
    <property type="protein sequence ID" value="EFL44500.1"/>
    <property type="molecule type" value="Genomic_DNA"/>
</dbReference>
<feature type="compositionally biased region" description="Low complexity" evidence="1">
    <location>
        <begin position="135"/>
        <end position="148"/>
    </location>
</feature>
<gene>
    <name evidence="2" type="ORF">HMPREF9248_1104</name>
</gene>
<feature type="region of interest" description="Disordered" evidence="1">
    <location>
        <begin position="223"/>
        <end position="272"/>
    </location>
</feature>
<name>A0ABN0B114_9ACTN</name>
<feature type="compositionally biased region" description="Acidic residues" evidence="1">
    <location>
        <begin position="1339"/>
        <end position="1368"/>
    </location>
</feature>
<feature type="compositionally biased region" description="Acidic residues" evidence="1">
    <location>
        <begin position="1311"/>
        <end position="1320"/>
    </location>
</feature>
<feature type="compositionally biased region" description="Acidic residues" evidence="1">
    <location>
        <begin position="225"/>
        <end position="243"/>
    </location>
</feature>
<evidence type="ECO:0000256" key="1">
    <source>
        <dbReference type="SAM" id="MobiDB-lite"/>
    </source>
</evidence>
<feature type="region of interest" description="Disordered" evidence="1">
    <location>
        <begin position="80"/>
        <end position="152"/>
    </location>
</feature>
<evidence type="ECO:0000313" key="2">
    <source>
        <dbReference type="EMBL" id="EFL44500.1"/>
    </source>
</evidence>
<feature type="compositionally biased region" description="Basic and acidic residues" evidence="1">
    <location>
        <begin position="244"/>
        <end position="256"/>
    </location>
</feature>
<reference evidence="2 3" key="1">
    <citation type="submission" date="2010-08" db="EMBL/GenBank/DDBJ databases">
        <authorList>
            <person name="Durkin A.S."/>
            <person name="Madupu R."/>
            <person name="Torralba M."/>
            <person name="Gillis M."/>
            <person name="Methe B."/>
            <person name="Sutton G."/>
            <person name="Nelson K.E."/>
        </authorList>
    </citation>
    <scope>NUCLEOTIDE SEQUENCE [LARGE SCALE GENOMIC DNA]</scope>
    <source>
        <strain evidence="2 3">PB189-T1-4</strain>
    </source>
</reference>
<dbReference type="RefSeq" id="WP_006303733.1">
    <property type="nucleotide sequence ID" value="NZ_AEDQ01000013.1"/>
</dbReference>
<evidence type="ECO:0000313" key="3">
    <source>
        <dbReference type="Proteomes" id="UP000004431"/>
    </source>
</evidence>
<accession>A0ABN0B114</accession>
<organism evidence="2 3">
    <name type="scientific">Fannyhessea vaginae PB189-T1-4</name>
    <dbReference type="NCBI Taxonomy" id="866774"/>
    <lineage>
        <taxon>Bacteria</taxon>
        <taxon>Bacillati</taxon>
        <taxon>Actinomycetota</taxon>
        <taxon>Coriobacteriia</taxon>
        <taxon>Coriobacteriales</taxon>
        <taxon>Atopobiaceae</taxon>
        <taxon>Fannyhessea</taxon>
    </lineage>
</organism>
<dbReference type="Gene3D" id="1.25.40.10">
    <property type="entry name" value="Tetratricopeptide repeat domain"/>
    <property type="match status" value="1"/>
</dbReference>
<feature type="compositionally biased region" description="Low complexity" evidence="1">
    <location>
        <begin position="92"/>
        <end position="107"/>
    </location>
</feature>
<keyword evidence="3" id="KW-1185">Reference proteome</keyword>
<protein>
    <recommendedName>
        <fullName evidence="4">Tetratricopeptide repeat protein</fullName>
    </recommendedName>
</protein>
<sequence>MSIGILFLVAAYMYTELWFALLVGAICAGALAMELMDRAGVWDVLRKNSARHKAADKAADAQADAGANVEVNAGADAAPAQTASVMTERKTAVSPAATAGQAATAATDSQPATDRQPETDAIDVTGGQHEKAEAAETAAQTTTAVETQKPAEQTLTTHLLELGRDDSYTNEDALPSHAKTRGKIGITSSIASYVVHKEPEPEYDCDEFVPTDEDLEYFRTIMSERDEDEDANNADDSAMDNDDAMAHNADKSKDTSADAGTGAHTTEDDDDEYHVQALKEFLTQSMDPIGALRTYVVDIERRQAQESRKTAQIYNRELERAGLDLSPVVPYIDQDEDVNLEESQVEHLQQGFLADGASAQANADAMGGEADAAASDAKFDTAQVEHNSDDKTVSMPELVLAMQLVEAGIFSDEANLDDVRVVIPPASGLFYLQQQKPSSDLLQRIQIEKIETALNLFLLFTKYYPENTYYEPADVLNFQQTYARNICAFTERISEPFYLNKNDMMQEHTVDTEWNVRQSLAYVIETLQLPYRLRADFRCNVKDGNVAIEFFATHEDALPYLTTMGSVDADPACDTSADSAGTAGVAGVASVAGTPTADNSQHAEYDYRKIFPHIPLAKSFRQHPTLHIVQSPFIRKHTDDERADDNSTFHLRVLDAMLVSLVTTESVHDILHNAYINIIDKQLARIAKKPSRYDTPEERQRAALLAIREDDMAYDESYLIPAGKAVRRKDASAYTLRVALLLASFAFRASTRIQHVWVQAVRESTTRKDYVLSVDFDRARMATIDLHHTENLQAIYHRFVPAMRYEDAVLRPILPLCNIEDQRFCPARRYTSIQDNTTKLRAAAARALGSKYASGLTISQNERAMYIGQELLGNLYSAATSTCAYEHNVRELFACAKKYNDPLIDEAARRCAAKLVHQELACEPATIVNEFVGGGALNTACKQAVKACNRRRYDAVIDLLEPIIDTVDVNETYVSDEQVSWQYFANYVDRARYNVECDAERAWRAHAAKYAGVQAAGTASAQAAGDGRTRIDKCTSKFPARTGLVSNVRNVRHNKTVMLVPDALFEARMCLSVAYGEKQQLNKAIVQAQRLVDIAPVDTRARMVLINSLVHAKKVDEAQTQICQLMQLAHENESLAFAYYNMAHIQAYKHHQLAAKACYDLAIHFLPELEEASATPAHMYLSEGRIVPVIIHNDGFDVEHIPTDDIQEILQAYNIPIAPTKQTISFLLKGTKAAINAELFSVARNFVRHMFNLTQDDVFVGIARSIERSPQERQLELGVKEKQALAQALEKAAAAAGGSAGGDSGSFNSDNSDDNDDDNHYDDNPFGTGSYNPFSSDDYPQDNDSDDSDDSDDDFGDSDDTDDSDSDF</sequence>
<dbReference type="SUPFAM" id="SSF48452">
    <property type="entry name" value="TPR-like"/>
    <property type="match status" value="1"/>
</dbReference>
<dbReference type="InterPro" id="IPR011990">
    <property type="entry name" value="TPR-like_helical_dom_sf"/>
</dbReference>